<evidence type="ECO:0000313" key="1">
    <source>
        <dbReference type="EMBL" id="DAD93306.1"/>
    </source>
</evidence>
<proteinExistence type="predicted"/>
<dbReference type="EMBL" id="BK015156">
    <property type="protein sequence ID" value="DAD93306.1"/>
    <property type="molecule type" value="Genomic_DNA"/>
</dbReference>
<name>A0A8S5NG65_9CAUD</name>
<reference evidence="1" key="1">
    <citation type="journal article" date="2021" name="Proc. Natl. Acad. Sci. U.S.A.">
        <title>A Catalog of Tens of Thousands of Viruses from Human Metagenomes Reveals Hidden Associations with Chronic Diseases.</title>
        <authorList>
            <person name="Tisza M.J."/>
            <person name="Buck C.B."/>
        </authorList>
    </citation>
    <scope>NUCLEOTIDE SEQUENCE</scope>
    <source>
        <strain evidence="1">Cte0p10</strain>
    </source>
</reference>
<protein>
    <submittedName>
        <fullName evidence="1">Uncharacterized protein</fullName>
    </submittedName>
</protein>
<accession>A0A8S5NG65</accession>
<sequence>MNKKIIERLEGETQADFELRVDVLLADVDFISVSYVKDENGESEQAEVLYF</sequence>
<organism evidence="1">
    <name type="scientific">Myoviridae sp. cte0p10</name>
    <dbReference type="NCBI Taxonomy" id="2826674"/>
    <lineage>
        <taxon>Viruses</taxon>
        <taxon>Duplodnaviria</taxon>
        <taxon>Heunggongvirae</taxon>
        <taxon>Uroviricota</taxon>
        <taxon>Caudoviricetes</taxon>
    </lineage>
</organism>